<dbReference type="PIRSF" id="PIRSF002599">
    <property type="entry name" value="Cold_shock_A"/>
    <property type="match status" value="1"/>
</dbReference>
<dbReference type="InterPro" id="IPR011129">
    <property type="entry name" value="CSD"/>
</dbReference>
<dbReference type="EMBL" id="LJNI01000006">
    <property type="protein sequence ID" value="KPJ74357.1"/>
    <property type="molecule type" value="Genomic_DNA"/>
</dbReference>
<evidence type="ECO:0000256" key="1">
    <source>
        <dbReference type="ARBA" id="ARBA00004496"/>
    </source>
</evidence>
<dbReference type="CDD" id="cd04458">
    <property type="entry name" value="CSP_CDS"/>
    <property type="match status" value="1"/>
</dbReference>
<dbReference type="Proteomes" id="UP000051012">
    <property type="component" value="Unassembled WGS sequence"/>
</dbReference>
<dbReference type="PROSITE" id="PS51857">
    <property type="entry name" value="CSD_2"/>
    <property type="match status" value="1"/>
</dbReference>
<organism evidence="5 6">
    <name type="scientific">candidate division TA06 bacterium DG_78</name>
    <dbReference type="NCBI Taxonomy" id="1703772"/>
    <lineage>
        <taxon>Bacteria</taxon>
        <taxon>Bacteria division TA06</taxon>
    </lineage>
</organism>
<dbReference type="Pfam" id="PF00313">
    <property type="entry name" value="CSD"/>
    <property type="match status" value="1"/>
</dbReference>
<name>A0A0S7YHX3_UNCT6</name>
<dbReference type="PANTHER" id="PTHR11544">
    <property type="entry name" value="COLD SHOCK DOMAIN CONTAINING PROTEINS"/>
    <property type="match status" value="1"/>
</dbReference>
<dbReference type="GO" id="GO:0005737">
    <property type="term" value="C:cytoplasm"/>
    <property type="evidence" value="ECO:0007669"/>
    <property type="project" value="UniProtKB-SubCell"/>
</dbReference>
<dbReference type="FunFam" id="2.40.50.140:FF:000006">
    <property type="entry name" value="Cold shock protein CspC"/>
    <property type="match status" value="1"/>
</dbReference>
<comment type="caution">
    <text evidence="5">The sequence shown here is derived from an EMBL/GenBank/DDBJ whole genome shotgun (WGS) entry which is preliminary data.</text>
</comment>
<dbReference type="AlphaFoldDB" id="A0A0S7YHX3"/>
<accession>A0A0S7YHX3</accession>
<dbReference type="PROSITE" id="PS00352">
    <property type="entry name" value="CSD_1"/>
    <property type="match status" value="1"/>
</dbReference>
<proteinExistence type="predicted"/>
<dbReference type="InterPro" id="IPR012340">
    <property type="entry name" value="NA-bd_OB-fold"/>
</dbReference>
<dbReference type="InterPro" id="IPR002059">
    <property type="entry name" value="CSP_DNA-bd"/>
</dbReference>
<feature type="domain" description="CSD" evidence="4">
    <location>
        <begin position="2"/>
        <end position="67"/>
    </location>
</feature>
<dbReference type="InterPro" id="IPR050181">
    <property type="entry name" value="Cold_shock_domain"/>
</dbReference>
<reference evidence="5 6" key="1">
    <citation type="journal article" date="2015" name="Microbiome">
        <title>Genomic resolution of linkages in carbon, nitrogen, and sulfur cycling among widespread estuary sediment bacteria.</title>
        <authorList>
            <person name="Baker B.J."/>
            <person name="Lazar C.S."/>
            <person name="Teske A.P."/>
            <person name="Dick G.J."/>
        </authorList>
    </citation>
    <scope>NUCLEOTIDE SEQUENCE [LARGE SCALE GENOMIC DNA]</scope>
    <source>
        <strain evidence="5">DG_78</strain>
    </source>
</reference>
<sequence>MPSYGSVKWFNGKKGYGFIEKEDGSGDVFVHYTDIVGDGYRSLREGDRVKFEITTSPKGEKATQVERELQ</sequence>
<dbReference type="SUPFAM" id="SSF50249">
    <property type="entry name" value="Nucleic acid-binding proteins"/>
    <property type="match status" value="1"/>
</dbReference>
<keyword evidence="2" id="KW-0963">Cytoplasm</keyword>
<dbReference type="InterPro" id="IPR012156">
    <property type="entry name" value="Cold_shock_CspA"/>
</dbReference>
<evidence type="ECO:0000259" key="4">
    <source>
        <dbReference type="PROSITE" id="PS51857"/>
    </source>
</evidence>
<protein>
    <submittedName>
        <fullName evidence="5">Cold-shock protein</fullName>
    </submittedName>
</protein>
<evidence type="ECO:0000256" key="2">
    <source>
        <dbReference type="ARBA" id="ARBA00022490"/>
    </source>
</evidence>
<dbReference type="Gene3D" id="2.40.50.140">
    <property type="entry name" value="Nucleic acid-binding proteins"/>
    <property type="match status" value="1"/>
</dbReference>
<dbReference type="SMART" id="SM00357">
    <property type="entry name" value="CSP"/>
    <property type="match status" value="1"/>
</dbReference>
<evidence type="ECO:0000313" key="6">
    <source>
        <dbReference type="Proteomes" id="UP000051012"/>
    </source>
</evidence>
<dbReference type="GO" id="GO:0003676">
    <property type="term" value="F:nucleic acid binding"/>
    <property type="evidence" value="ECO:0007669"/>
    <property type="project" value="InterPro"/>
</dbReference>
<evidence type="ECO:0000313" key="5">
    <source>
        <dbReference type="EMBL" id="KPJ74357.1"/>
    </source>
</evidence>
<gene>
    <name evidence="5" type="ORF">AMJ52_00760</name>
</gene>
<dbReference type="InterPro" id="IPR019844">
    <property type="entry name" value="CSD_CS"/>
</dbReference>
<evidence type="ECO:0000256" key="3">
    <source>
        <dbReference type="RuleBase" id="RU000408"/>
    </source>
</evidence>
<comment type="subcellular location">
    <subcellularLocation>
        <location evidence="1 3">Cytoplasm</location>
    </subcellularLocation>
</comment>
<dbReference type="PRINTS" id="PR00050">
    <property type="entry name" value="COLDSHOCK"/>
</dbReference>